<evidence type="ECO:0000259" key="7">
    <source>
        <dbReference type="Pfam" id="PF02687"/>
    </source>
</evidence>
<dbReference type="Pfam" id="PF12704">
    <property type="entry name" value="MacB_PCD"/>
    <property type="match status" value="2"/>
</dbReference>
<keyword evidence="3 6" id="KW-0812">Transmembrane</keyword>
<comment type="subcellular location">
    <subcellularLocation>
        <location evidence="1">Cell membrane</location>
        <topology evidence="1">Multi-pass membrane protein</topology>
    </subcellularLocation>
</comment>
<dbReference type="Proteomes" id="UP000306918">
    <property type="component" value="Unassembled WGS sequence"/>
</dbReference>
<evidence type="ECO:0000256" key="2">
    <source>
        <dbReference type="ARBA" id="ARBA00022475"/>
    </source>
</evidence>
<feature type="transmembrane region" description="Helical" evidence="6">
    <location>
        <begin position="420"/>
        <end position="440"/>
    </location>
</feature>
<feature type="transmembrane region" description="Helical" evidence="6">
    <location>
        <begin position="325"/>
        <end position="352"/>
    </location>
</feature>
<dbReference type="RefSeq" id="WP_136579489.1">
    <property type="nucleotide sequence ID" value="NZ_STFF01000007.1"/>
</dbReference>
<proteinExistence type="predicted"/>
<evidence type="ECO:0000256" key="1">
    <source>
        <dbReference type="ARBA" id="ARBA00004651"/>
    </source>
</evidence>
<feature type="transmembrane region" description="Helical" evidence="6">
    <location>
        <begin position="715"/>
        <end position="733"/>
    </location>
</feature>
<dbReference type="Pfam" id="PF02687">
    <property type="entry name" value="FtsX"/>
    <property type="match status" value="2"/>
</dbReference>
<comment type="caution">
    <text evidence="9">The sequence shown here is derived from an EMBL/GenBank/DDBJ whole genome shotgun (WGS) entry which is preliminary data.</text>
</comment>
<evidence type="ECO:0000256" key="3">
    <source>
        <dbReference type="ARBA" id="ARBA00022692"/>
    </source>
</evidence>
<dbReference type="InterPro" id="IPR025857">
    <property type="entry name" value="MacB_PCD"/>
</dbReference>
<dbReference type="InterPro" id="IPR003838">
    <property type="entry name" value="ABC3_permease_C"/>
</dbReference>
<dbReference type="PANTHER" id="PTHR30572:SF18">
    <property type="entry name" value="ABC-TYPE MACROLIDE FAMILY EXPORT SYSTEM PERMEASE COMPONENT 2"/>
    <property type="match status" value="1"/>
</dbReference>
<dbReference type="GO" id="GO:0022857">
    <property type="term" value="F:transmembrane transporter activity"/>
    <property type="evidence" value="ECO:0007669"/>
    <property type="project" value="TreeGrafter"/>
</dbReference>
<feature type="domain" description="ABC3 transporter permease C-terminal" evidence="7">
    <location>
        <begin position="284"/>
        <end position="395"/>
    </location>
</feature>
<reference evidence="9 10" key="1">
    <citation type="submission" date="2019-04" db="EMBL/GenBank/DDBJ databases">
        <title>Niastella caeni sp. nov., isolated from activated sludge.</title>
        <authorList>
            <person name="Sheng M."/>
        </authorList>
    </citation>
    <scope>NUCLEOTIDE SEQUENCE [LARGE SCALE GENOMIC DNA]</scope>
    <source>
        <strain evidence="9 10">HX-2-15</strain>
    </source>
</reference>
<accession>A0A4V4H024</accession>
<feature type="transmembrane region" description="Helical" evidence="6">
    <location>
        <begin position="281"/>
        <end position="300"/>
    </location>
</feature>
<evidence type="ECO:0000313" key="9">
    <source>
        <dbReference type="EMBL" id="THU34846.1"/>
    </source>
</evidence>
<evidence type="ECO:0000256" key="6">
    <source>
        <dbReference type="SAM" id="Phobius"/>
    </source>
</evidence>
<name>A0A4V4H024_9BACT</name>
<feature type="transmembrane region" description="Helical" evidence="6">
    <location>
        <begin position="745"/>
        <end position="767"/>
    </location>
</feature>
<dbReference type="InterPro" id="IPR050250">
    <property type="entry name" value="Macrolide_Exporter_MacB"/>
</dbReference>
<feature type="transmembrane region" description="Helical" evidence="6">
    <location>
        <begin position="372"/>
        <end position="399"/>
    </location>
</feature>
<evidence type="ECO:0000313" key="10">
    <source>
        <dbReference type="Proteomes" id="UP000306918"/>
    </source>
</evidence>
<gene>
    <name evidence="9" type="ORF">FAM09_22900</name>
</gene>
<feature type="transmembrane region" description="Helical" evidence="6">
    <location>
        <begin position="663"/>
        <end position="687"/>
    </location>
</feature>
<keyword evidence="2" id="KW-1003">Cell membrane</keyword>
<dbReference type="PANTHER" id="PTHR30572">
    <property type="entry name" value="MEMBRANE COMPONENT OF TRANSPORTER-RELATED"/>
    <property type="match status" value="1"/>
</dbReference>
<dbReference type="EMBL" id="STFF01000007">
    <property type="protein sequence ID" value="THU34846.1"/>
    <property type="molecule type" value="Genomic_DNA"/>
</dbReference>
<keyword evidence="10" id="KW-1185">Reference proteome</keyword>
<feature type="domain" description="ABC3 transporter permease C-terminal" evidence="7">
    <location>
        <begin position="666"/>
        <end position="775"/>
    </location>
</feature>
<feature type="domain" description="MacB-like periplasmic core" evidence="8">
    <location>
        <begin position="21"/>
        <end position="238"/>
    </location>
</feature>
<keyword evidence="4 6" id="KW-1133">Transmembrane helix</keyword>
<protein>
    <submittedName>
        <fullName evidence="9">FtsX-like permease family protein</fullName>
    </submittedName>
</protein>
<dbReference type="AlphaFoldDB" id="A0A4V4H024"/>
<evidence type="ECO:0000256" key="5">
    <source>
        <dbReference type="ARBA" id="ARBA00023136"/>
    </source>
</evidence>
<feature type="domain" description="MacB-like periplasmic core" evidence="8">
    <location>
        <begin position="421"/>
        <end position="630"/>
    </location>
</feature>
<sequence>MLRNYFKIAWRSLLQNKGLAFINIFGLAIGMAFALLIGLWIQYETSFDTFHVNKDRIGLIRKHTLFNNQKSTSNNQPLPLYDELKRNYPEIKRLSRIDNDEYSLIVGNNKFKKSGTYVDPDFLTMLSFPIVKGNAATALNDPNAIVLTESLANTLFGKEDPIGKSIKLDNLYTVQVTAIAKDVPDNSTLQFEFLAPFEFQLRNSERVRNAQWGNNFLTYLVEMKEGSSMQALSKKIEPLIMQKRKDKITQLLFLQPLQQWHLYNDYKDWVNTGGRIEYVRLFSIIGIFVLLIACINFMNLSTARSEKRAKEVGIRKSVGSQRIQLIVQFLSESLLTAFLAFLCSIILIQLLLPLLKDIGFEKVHFRFGDVSLWASLLGVCILTGLIAGSYPAFYLSSFTPIKVLKGTIKQGIAAVSFRKVLVVLQFTISIGLIVCTVIVFQQINHAKDRHLGYNPNNLITIPSSNDLNKNYEPWKQEVLNTGYVESIAQASSPMTRINNSWSDFTWQGKNPNAITSFDVVMTDWDYDKTAGLKILKGRSFSREYKTDSNAILINEAAEKLIGYNDPLGKVVSLGTEPLTVIGVVENVVMRDPFKPVSPTIILFNVSRTSNMLLRLASSADLTKALAAIQPITEKYNPSLPFEYNFVDEEFGKKFMIENQVGKLAGILAGLAIFISCLGLFGLAAFMAERRIKEIGIRKVLGASVANLWMLLSKEFVLLVLLAGLIASPLALWLMQDWLQKYDYRIAINGWVFAFAGLLAVMIALFTVSAQAVKAALANPVKSLRTE</sequence>
<feature type="transmembrane region" description="Helical" evidence="6">
    <location>
        <begin position="20"/>
        <end position="41"/>
    </location>
</feature>
<dbReference type="GO" id="GO:0005886">
    <property type="term" value="C:plasma membrane"/>
    <property type="evidence" value="ECO:0007669"/>
    <property type="project" value="UniProtKB-SubCell"/>
</dbReference>
<keyword evidence="5 6" id="KW-0472">Membrane</keyword>
<dbReference type="OrthoDB" id="5933722at2"/>
<evidence type="ECO:0000259" key="8">
    <source>
        <dbReference type="Pfam" id="PF12704"/>
    </source>
</evidence>
<evidence type="ECO:0000256" key="4">
    <source>
        <dbReference type="ARBA" id="ARBA00022989"/>
    </source>
</evidence>
<organism evidence="9 10">
    <name type="scientific">Niastella caeni</name>
    <dbReference type="NCBI Taxonomy" id="2569763"/>
    <lineage>
        <taxon>Bacteria</taxon>
        <taxon>Pseudomonadati</taxon>
        <taxon>Bacteroidota</taxon>
        <taxon>Chitinophagia</taxon>
        <taxon>Chitinophagales</taxon>
        <taxon>Chitinophagaceae</taxon>
        <taxon>Niastella</taxon>
    </lineage>
</organism>